<dbReference type="EMBL" id="CP051682">
    <property type="protein sequence ID" value="QJD95421.1"/>
    <property type="molecule type" value="Genomic_DNA"/>
</dbReference>
<gene>
    <name evidence="2" type="ORF">HH214_05815</name>
</gene>
<reference evidence="2 3" key="1">
    <citation type="submission" date="2020-04" db="EMBL/GenBank/DDBJ databases">
        <title>Genome sequencing of novel species.</title>
        <authorList>
            <person name="Heo J."/>
            <person name="Kim S.-J."/>
            <person name="Kim J.-S."/>
            <person name="Hong S.-B."/>
            <person name="Kwon S.-W."/>
        </authorList>
    </citation>
    <scope>NUCLEOTIDE SEQUENCE [LARGE SCALE GENOMIC DNA]</scope>
    <source>
        <strain evidence="2 3">F39-2</strain>
    </source>
</reference>
<keyword evidence="1" id="KW-0472">Membrane</keyword>
<evidence type="ECO:0000313" key="2">
    <source>
        <dbReference type="EMBL" id="QJD95421.1"/>
    </source>
</evidence>
<feature type="transmembrane region" description="Helical" evidence="1">
    <location>
        <begin position="13"/>
        <end position="35"/>
    </location>
</feature>
<sequence length="202" mass="22514">MTDITDRPHSNTILYWLSGFIVVGLLAVGGQYVYWKLAENSGSKAGHSVAVRSANNQLSSAIYRYEQWLMVLPARKMTFDHNLTKTGLYRIADVLSALPDSTASETQFQVHAEVMSIRHLADSLTFNWKSGRHADMIKKAFYITADVVDTQRANKLQTGISSTAALRAKIDVMDEKTLTLNQKGTVRDVFAEVGTLFRNIAQ</sequence>
<name>A0A7L5DXD8_9SPHI</name>
<evidence type="ECO:0000313" key="3">
    <source>
        <dbReference type="Proteomes" id="UP000503278"/>
    </source>
</evidence>
<keyword evidence="1" id="KW-1133">Transmembrane helix</keyword>
<dbReference type="KEGG" id="mrob:HH214_05815"/>
<keyword evidence="3" id="KW-1185">Reference proteome</keyword>
<protein>
    <submittedName>
        <fullName evidence="2">Uncharacterized protein</fullName>
    </submittedName>
</protein>
<dbReference type="Proteomes" id="UP000503278">
    <property type="component" value="Chromosome"/>
</dbReference>
<proteinExistence type="predicted"/>
<dbReference type="RefSeq" id="WP_169606435.1">
    <property type="nucleotide sequence ID" value="NZ_CP051682.1"/>
</dbReference>
<dbReference type="AlphaFoldDB" id="A0A7L5DXD8"/>
<keyword evidence="1" id="KW-0812">Transmembrane</keyword>
<evidence type="ECO:0000256" key="1">
    <source>
        <dbReference type="SAM" id="Phobius"/>
    </source>
</evidence>
<organism evidence="2 3">
    <name type="scientific">Mucilaginibacter robiniae</name>
    <dbReference type="NCBI Taxonomy" id="2728022"/>
    <lineage>
        <taxon>Bacteria</taxon>
        <taxon>Pseudomonadati</taxon>
        <taxon>Bacteroidota</taxon>
        <taxon>Sphingobacteriia</taxon>
        <taxon>Sphingobacteriales</taxon>
        <taxon>Sphingobacteriaceae</taxon>
        <taxon>Mucilaginibacter</taxon>
    </lineage>
</organism>
<accession>A0A7L5DXD8</accession>